<sequence>MSSNNNISNPPQYHTLPPHLSVPPTSTVPPSHPPFHQSLAIKTKRPPPNPLPNPAKSSAKYHHLLPCLLSSPPLSDQPSINHPTNHIIMTSRDILGNKRFGRRDNRYQYVLDAAWALYMMSRRDEGEAKEQIEAQEREKREKQRKEGEEMNEMRDEGEGERKGAEGGGCAKGRGGGEDGGE</sequence>
<keyword evidence="3" id="KW-1185">Reference proteome</keyword>
<proteinExistence type="predicted"/>
<feature type="region of interest" description="Disordered" evidence="1">
    <location>
        <begin position="126"/>
        <end position="181"/>
    </location>
</feature>
<reference evidence="2 3" key="1">
    <citation type="submission" date="2015-03" db="EMBL/GenBank/DDBJ databases">
        <title>RNA-seq based gene annotation and comparative genomics of four Zymoseptoria species reveal species-specific pathogenicity related genes and transposable element activity.</title>
        <authorList>
            <person name="Grandaubert J."/>
            <person name="Bhattacharyya A."/>
            <person name="Stukenbrock E.H."/>
        </authorList>
    </citation>
    <scope>NUCLEOTIDE SEQUENCE [LARGE SCALE GENOMIC DNA]</scope>
    <source>
        <strain evidence="2 3">Zb18110</strain>
    </source>
</reference>
<feature type="compositionally biased region" description="Polar residues" evidence="1">
    <location>
        <begin position="1"/>
        <end position="12"/>
    </location>
</feature>
<dbReference type="AlphaFoldDB" id="A0A0F4GMT6"/>
<gene>
    <name evidence="2" type="ORF">TI39_contig395g00015</name>
</gene>
<evidence type="ECO:0000256" key="1">
    <source>
        <dbReference type="SAM" id="MobiDB-lite"/>
    </source>
</evidence>
<evidence type="ECO:0000313" key="2">
    <source>
        <dbReference type="EMBL" id="KJX98716.1"/>
    </source>
</evidence>
<dbReference type="EMBL" id="LAFY01000387">
    <property type="protein sequence ID" value="KJX98716.1"/>
    <property type="molecule type" value="Genomic_DNA"/>
</dbReference>
<comment type="caution">
    <text evidence="2">The sequence shown here is derived from an EMBL/GenBank/DDBJ whole genome shotgun (WGS) entry which is preliminary data.</text>
</comment>
<accession>A0A0F4GMT6</accession>
<evidence type="ECO:0000313" key="3">
    <source>
        <dbReference type="Proteomes" id="UP000033647"/>
    </source>
</evidence>
<feature type="compositionally biased region" description="Low complexity" evidence="1">
    <location>
        <begin position="14"/>
        <end position="25"/>
    </location>
</feature>
<feature type="compositionally biased region" description="Basic and acidic residues" evidence="1">
    <location>
        <begin position="126"/>
        <end position="164"/>
    </location>
</feature>
<feature type="region of interest" description="Disordered" evidence="1">
    <location>
        <begin position="1"/>
        <end position="58"/>
    </location>
</feature>
<organism evidence="2 3">
    <name type="scientific">Zymoseptoria brevis</name>
    <dbReference type="NCBI Taxonomy" id="1047168"/>
    <lineage>
        <taxon>Eukaryota</taxon>
        <taxon>Fungi</taxon>
        <taxon>Dikarya</taxon>
        <taxon>Ascomycota</taxon>
        <taxon>Pezizomycotina</taxon>
        <taxon>Dothideomycetes</taxon>
        <taxon>Dothideomycetidae</taxon>
        <taxon>Mycosphaerellales</taxon>
        <taxon>Mycosphaerellaceae</taxon>
        <taxon>Zymoseptoria</taxon>
    </lineage>
</organism>
<protein>
    <submittedName>
        <fullName evidence="2">Uncharacterized protein</fullName>
    </submittedName>
</protein>
<dbReference type="OrthoDB" id="10664961at2759"/>
<name>A0A0F4GMT6_9PEZI</name>
<dbReference type="Proteomes" id="UP000033647">
    <property type="component" value="Unassembled WGS sequence"/>
</dbReference>